<dbReference type="GO" id="GO:0047499">
    <property type="term" value="F:calcium-independent phospholipase A2 activity"/>
    <property type="evidence" value="ECO:0007669"/>
    <property type="project" value="TreeGrafter"/>
</dbReference>
<dbReference type="SUPFAM" id="SSF52151">
    <property type="entry name" value="FabD/lysophospholipase-like"/>
    <property type="match status" value="1"/>
</dbReference>
<organism evidence="7 8">
    <name type="scientific">Asterophora parasitica</name>
    <dbReference type="NCBI Taxonomy" id="117018"/>
    <lineage>
        <taxon>Eukaryota</taxon>
        <taxon>Fungi</taxon>
        <taxon>Dikarya</taxon>
        <taxon>Basidiomycota</taxon>
        <taxon>Agaricomycotina</taxon>
        <taxon>Agaricomycetes</taxon>
        <taxon>Agaricomycetidae</taxon>
        <taxon>Agaricales</taxon>
        <taxon>Tricholomatineae</taxon>
        <taxon>Lyophyllaceae</taxon>
        <taxon>Asterophora</taxon>
    </lineage>
</organism>
<dbReference type="Pfam" id="PF01734">
    <property type="entry name" value="Patatin"/>
    <property type="match status" value="1"/>
</dbReference>
<evidence type="ECO:0000256" key="1">
    <source>
        <dbReference type="ARBA" id="ARBA00022801"/>
    </source>
</evidence>
<accession>A0A9P7KDS9</accession>
<dbReference type="AlphaFoldDB" id="A0A9P7KDS9"/>
<comment type="caution">
    <text evidence="4">Lacks conserved residue(s) required for the propagation of feature annotation.</text>
</comment>
<dbReference type="PANTHER" id="PTHR24185:SF1">
    <property type="entry name" value="CALCIUM-INDEPENDENT PHOSPHOLIPASE A2-GAMMA"/>
    <property type="match status" value="1"/>
</dbReference>
<keyword evidence="1 4" id="KW-0378">Hydrolase</keyword>
<dbReference type="EMBL" id="JABCKV010000035">
    <property type="protein sequence ID" value="KAG5645629.1"/>
    <property type="molecule type" value="Genomic_DNA"/>
</dbReference>
<reference evidence="7" key="2">
    <citation type="submission" date="2021-10" db="EMBL/GenBank/DDBJ databases">
        <title>Phylogenomics reveals ancestral predisposition of the termite-cultivated fungus Termitomyces towards a domesticated lifestyle.</title>
        <authorList>
            <person name="Auxier B."/>
            <person name="Grum-Grzhimaylo A."/>
            <person name="Cardenas M.E."/>
            <person name="Lodge J.D."/>
            <person name="Laessoe T."/>
            <person name="Pedersen O."/>
            <person name="Smith M.E."/>
            <person name="Kuyper T.W."/>
            <person name="Franco-Molano E.A."/>
            <person name="Baroni T.J."/>
            <person name="Aanen D.K."/>
        </authorList>
    </citation>
    <scope>NUCLEOTIDE SEQUENCE</scope>
    <source>
        <strain evidence="7">AP01</strain>
        <tissue evidence="7">Mycelium</tissue>
    </source>
</reference>
<keyword evidence="2 4" id="KW-0442">Lipid degradation</keyword>
<dbReference type="PANTHER" id="PTHR24185">
    <property type="entry name" value="CALCIUM-INDEPENDENT PHOSPHOLIPASE A2-GAMMA"/>
    <property type="match status" value="1"/>
</dbReference>
<evidence type="ECO:0000256" key="2">
    <source>
        <dbReference type="ARBA" id="ARBA00022963"/>
    </source>
</evidence>
<sequence>MNPDTAPNGLKRVLIIDGGGFRGLGSLLVLQEIMLAAESRARQRLLPCDVFDLICGTSTGGLIAVLLGRLGLDCTAAIEIYKQLTISICGTEETAFWERLLKALDTGLEPGPFEQQLASAIEKHSGAKDAPIVPLIRDVLDHSDTNSFVTVTSEKPFFNNKTYLIRSYTALSHPPPPSDHQWLIREAVRGTLASNLFLPPLDVTSSYSFGDAAFAGFSSPIELLVQETQRLWPNDKIGIIASLGPGLSRLAPSNPRREWAATDSYAKKFAEKIMSKLSTTANEHLRPNALNLVKKFVTLAVDTEIAHSAFVATRDTCIRIDPPLGIDTVDFADCFHFDLVEKTVKRWLRDEGKEYVLKVANSLVELNKKPVSADDARFVLPPRQSPTTVNPGYNPRLDERRPETMMDYLK</sequence>
<evidence type="ECO:0000313" key="7">
    <source>
        <dbReference type="EMBL" id="KAG5645629.1"/>
    </source>
</evidence>
<dbReference type="InterPro" id="IPR002641">
    <property type="entry name" value="PNPLA_dom"/>
</dbReference>
<dbReference type="GO" id="GO:0046486">
    <property type="term" value="P:glycerolipid metabolic process"/>
    <property type="evidence" value="ECO:0007669"/>
    <property type="project" value="UniProtKB-ARBA"/>
</dbReference>
<dbReference type="OrthoDB" id="630895at2759"/>
<dbReference type="InterPro" id="IPR016035">
    <property type="entry name" value="Acyl_Trfase/lysoPLipase"/>
</dbReference>
<feature type="short sequence motif" description="GXGXXG" evidence="4">
    <location>
        <begin position="18"/>
        <end position="23"/>
    </location>
</feature>
<evidence type="ECO:0000256" key="5">
    <source>
        <dbReference type="SAM" id="MobiDB-lite"/>
    </source>
</evidence>
<feature type="compositionally biased region" description="Basic and acidic residues" evidence="5">
    <location>
        <begin position="396"/>
        <end position="410"/>
    </location>
</feature>
<gene>
    <name evidence="7" type="ORF">DXG03_005620</name>
</gene>
<reference evidence="7" key="1">
    <citation type="submission" date="2020-07" db="EMBL/GenBank/DDBJ databases">
        <authorList>
            <person name="Nieuwenhuis M."/>
            <person name="Van De Peppel L.J.J."/>
        </authorList>
    </citation>
    <scope>NUCLEOTIDE SEQUENCE</scope>
    <source>
        <strain evidence="7">AP01</strain>
        <tissue evidence="7">Mycelium</tissue>
    </source>
</reference>
<name>A0A9P7KDS9_9AGAR</name>
<keyword evidence="3 4" id="KW-0443">Lipid metabolism</keyword>
<dbReference type="PROSITE" id="PS51635">
    <property type="entry name" value="PNPLA"/>
    <property type="match status" value="1"/>
</dbReference>
<dbReference type="GO" id="GO:0016042">
    <property type="term" value="P:lipid catabolic process"/>
    <property type="evidence" value="ECO:0007669"/>
    <property type="project" value="UniProtKB-UniRule"/>
</dbReference>
<evidence type="ECO:0000256" key="3">
    <source>
        <dbReference type="ARBA" id="ARBA00023098"/>
    </source>
</evidence>
<feature type="active site" description="Nucleophile" evidence="4">
    <location>
        <position position="58"/>
    </location>
</feature>
<keyword evidence="8" id="KW-1185">Reference proteome</keyword>
<proteinExistence type="predicted"/>
<evidence type="ECO:0000256" key="4">
    <source>
        <dbReference type="PROSITE-ProRule" id="PRU01161"/>
    </source>
</evidence>
<feature type="short sequence motif" description="GXSXG" evidence="4">
    <location>
        <begin position="56"/>
        <end position="60"/>
    </location>
</feature>
<evidence type="ECO:0000313" key="8">
    <source>
        <dbReference type="Proteomes" id="UP000775547"/>
    </source>
</evidence>
<dbReference type="GO" id="GO:0016020">
    <property type="term" value="C:membrane"/>
    <property type="evidence" value="ECO:0007669"/>
    <property type="project" value="TreeGrafter"/>
</dbReference>
<dbReference type="GO" id="GO:0019369">
    <property type="term" value="P:arachidonate metabolic process"/>
    <property type="evidence" value="ECO:0007669"/>
    <property type="project" value="TreeGrafter"/>
</dbReference>
<feature type="active site" description="Proton acceptor" evidence="4">
    <location>
        <position position="211"/>
    </location>
</feature>
<comment type="caution">
    <text evidence="7">The sequence shown here is derived from an EMBL/GenBank/DDBJ whole genome shotgun (WGS) entry which is preliminary data.</text>
</comment>
<dbReference type="Proteomes" id="UP000775547">
    <property type="component" value="Unassembled WGS sequence"/>
</dbReference>
<protein>
    <recommendedName>
        <fullName evidence="6">PNPLA domain-containing protein</fullName>
    </recommendedName>
</protein>
<feature type="region of interest" description="Disordered" evidence="5">
    <location>
        <begin position="380"/>
        <end position="410"/>
    </location>
</feature>
<dbReference type="Gene3D" id="3.40.1090.10">
    <property type="entry name" value="Cytosolic phospholipase A2 catalytic domain"/>
    <property type="match status" value="1"/>
</dbReference>
<evidence type="ECO:0000259" key="6">
    <source>
        <dbReference type="PROSITE" id="PS51635"/>
    </source>
</evidence>
<feature type="domain" description="PNPLA" evidence="6">
    <location>
        <begin position="14"/>
        <end position="225"/>
    </location>
</feature>